<sequence length="392" mass="40357">MRCLNRQPKSQLWGPAVVLVCFGALACGRTDAQWWADLYASDTGTDEAIGDGDGDGDGDDDAESDTSTDTAWDTSDTDPSDTDPDTGPTTTTDTGETDTTETETDTTTGCEDVPVALSPSPATVVFLLDQGAHMSLDYAGMTRWEAIGEALFSIQQGVVWSWEDQRELGLVSFTSFNGNQGGMCPILATVAPLLGNGAAMDLAFAGQNPADDNPVADAITASVPLFAGEPGHLLLLTGRNPDTCTTQNPQQSAAAAVLAAQDAFAAGVWTHVVEVGQINASYAQSLANAGVGLDPQGQVDAPYSEPGNADALTQALDALLAGIVDCELTLDQALAPGGELECTLELDGMPLGLNDPDGWSVAAPDRVVLGGSACTSLSQAATPTMLCTCDAF</sequence>
<dbReference type="RefSeq" id="WP_181234140.1">
    <property type="nucleotide sequence ID" value="NZ_PVNL01000107.1"/>
</dbReference>
<keyword evidence="2" id="KW-0732">Signal</keyword>
<feature type="compositionally biased region" description="Acidic residues" evidence="1">
    <location>
        <begin position="75"/>
        <end position="84"/>
    </location>
</feature>
<evidence type="ECO:0000256" key="1">
    <source>
        <dbReference type="SAM" id="MobiDB-lite"/>
    </source>
</evidence>
<dbReference type="Proteomes" id="UP000238823">
    <property type="component" value="Unassembled WGS sequence"/>
</dbReference>
<feature type="compositionally biased region" description="Low complexity" evidence="1">
    <location>
        <begin position="85"/>
        <end position="94"/>
    </location>
</feature>
<evidence type="ECO:0000256" key="2">
    <source>
        <dbReference type="SAM" id="SignalP"/>
    </source>
</evidence>
<accession>A0A2S9YFK0</accession>
<dbReference type="EMBL" id="PVNL01000107">
    <property type="protein sequence ID" value="PRQ03812.1"/>
    <property type="molecule type" value="Genomic_DNA"/>
</dbReference>
<dbReference type="PROSITE" id="PS51257">
    <property type="entry name" value="PROKAR_LIPOPROTEIN"/>
    <property type="match status" value="1"/>
</dbReference>
<reference evidence="3 4" key="1">
    <citation type="submission" date="2018-03" db="EMBL/GenBank/DDBJ databases">
        <title>Draft Genome Sequences of the Obligatory Marine Myxobacteria Enhygromyxa salina SWB007.</title>
        <authorList>
            <person name="Poehlein A."/>
            <person name="Moghaddam J.A."/>
            <person name="Harms H."/>
            <person name="Alanjari M."/>
            <person name="Koenig G.M."/>
            <person name="Daniel R."/>
            <person name="Schaeberle T.F."/>
        </authorList>
    </citation>
    <scope>NUCLEOTIDE SEQUENCE [LARGE SCALE GENOMIC DNA]</scope>
    <source>
        <strain evidence="3 4">SWB007</strain>
    </source>
</reference>
<comment type="caution">
    <text evidence="3">The sequence shown here is derived from an EMBL/GenBank/DDBJ whole genome shotgun (WGS) entry which is preliminary data.</text>
</comment>
<name>A0A2S9YFK0_9BACT</name>
<evidence type="ECO:0000313" key="3">
    <source>
        <dbReference type="EMBL" id="PRQ03812.1"/>
    </source>
</evidence>
<dbReference type="AlphaFoldDB" id="A0A2S9YFK0"/>
<feature type="signal peptide" evidence="2">
    <location>
        <begin position="1"/>
        <end position="26"/>
    </location>
</feature>
<organism evidence="3 4">
    <name type="scientific">Enhygromyxa salina</name>
    <dbReference type="NCBI Taxonomy" id="215803"/>
    <lineage>
        <taxon>Bacteria</taxon>
        <taxon>Pseudomonadati</taxon>
        <taxon>Myxococcota</taxon>
        <taxon>Polyangia</taxon>
        <taxon>Nannocystales</taxon>
        <taxon>Nannocystaceae</taxon>
        <taxon>Enhygromyxa</taxon>
    </lineage>
</organism>
<evidence type="ECO:0008006" key="5">
    <source>
        <dbReference type="Google" id="ProtNLM"/>
    </source>
</evidence>
<proteinExistence type="predicted"/>
<feature type="region of interest" description="Disordered" evidence="1">
    <location>
        <begin position="46"/>
        <end position="115"/>
    </location>
</feature>
<feature type="compositionally biased region" description="Acidic residues" evidence="1">
    <location>
        <begin position="95"/>
        <end position="104"/>
    </location>
</feature>
<protein>
    <recommendedName>
        <fullName evidence="5">VWFA domain-containing protein</fullName>
    </recommendedName>
</protein>
<feature type="compositionally biased region" description="Acidic residues" evidence="1">
    <location>
        <begin position="46"/>
        <end position="66"/>
    </location>
</feature>
<gene>
    <name evidence="3" type="ORF">ENSA7_52790</name>
</gene>
<feature type="chain" id="PRO_5015634607" description="VWFA domain-containing protein" evidence="2">
    <location>
        <begin position="27"/>
        <end position="392"/>
    </location>
</feature>
<evidence type="ECO:0000313" key="4">
    <source>
        <dbReference type="Proteomes" id="UP000238823"/>
    </source>
</evidence>